<evidence type="ECO:0000259" key="5">
    <source>
        <dbReference type="Pfam" id="PF00899"/>
    </source>
</evidence>
<dbReference type="PANTHER" id="PTHR10953">
    <property type="entry name" value="UBIQUITIN-ACTIVATING ENZYME E1"/>
    <property type="match status" value="1"/>
</dbReference>
<keyword evidence="3 4" id="KW-0833">Ubl conjugation pathway</keyword>
<accession>A0ABR2VY10</accession>
<comment type="caution">
    <text evidence="6">The sequence shown here is derived from an EMBL/GenBank/DDBJ whole genome shotgun (WGS) entry which is preliminary data.</text>
</comment>
<organism evidence="6 7">
    <name type="scientific">Basidiobolus ranarum</name>
    <dbReference type="NCBI Taxonomy" id="34480"/>
    <lineage>
        <taxon>Eukaryota</taxon>
        <taxon>Fungi</taxon>
        <taxon>Fungi incertae sedis</taxon>
        <taxon>Zoopagomycota</taxon>
        <taxon>Entomophthoromycotina</taxon>
        <taxon>Basidiobolomycetes</taxon>
        <taxon>Basidiobolales</taxon>
        <taxon>Basidiobolaceae</taxon>
        <taxon>Basidiobolus</taxon>
    </lineage>
</organism>
<reference evidence="6 7" key="1">
    <citation type="submission" date="2023-04" db="EMBL/GenBank/DDBJ databases">
        <title>Genome of Basidiobolus ranarum AG-B5.</title>
        <authorList>
            <person name="Stajich J.E."/>
            <person name="Carter-House D."/>
            <person name="Gryganskyi A."/>
        </authorList>
    </citation>
    <scope>NUCLEOTIDE SEQUENCE [LARGE SCALE GENOMIC DNA]</scope>
    <source>
        <strain evidence="6 7">AG-B5</strain>
    </source>
</reference>
<dbReference type="Gene3D" id="3.40.50.720">
    <property type="entry name" value="NAD(P)-binding Rossmann-like Domain"/>
    <property type="match status" value="2"/>
</dbReference>
<dbReference type="InterPro" id="IPR030667">
    <property type="entry name" value="APP-BP1"/>
</dbReference>
<gene>
    <name evidence="6" type="ORF">K7432_008781</name>
</gene>
<dbReference type="PIRSF" id="PIRSF039099">
    <property type="entry name" value="APP-BP1"/>
    <property type="match status" value="1"/>
</dbReference>
<dbReference type="Pfam" id="PF00899">
    <property type="entry name" value="ThiF"/>
    <property type="match status" value="1"/>
</dbReference>
<dbReference type="PANTHER" id="PTHR10953:SF29">
    <property type="entry name" value="NEDD8-ACTIVATING ENZYME E1 REGULATORY SUBUNIT"/>
    <property type="match status" value="1"/>
</dbReference>
<evidence type="ECO:0000256" key="2">
    <source>
        <dbReference type="ARBA" id="ARBA00006868"/>
    </source>
</evidence>
<keyword evidence="7" id="KW-1185">Reference proteome</keyword>
<dbReference type="EMBL" id="JASJQH010007380">
    <property type="protein sequence ID" value="KAK9709813.1"/>
    <property type="molecule type" value="Genomic_DNA"/>
</dbReference>
<feature type="domain" description="THIF-type NAD/FAD binding fold" evidence="5">
    <location>
        <begin position="8"/>
        <end position="514"/>
    </location>
</feature>
<evidence type="ECO:0000313" key="6">
    <source>
        <dbReference type="EMBL" id="KAK9709813.1"/>
    </source>
</evidence>
<sequence length="522" mass="59363">MDPKSQKYDRQLRLWHNNGQAALENAKVCLIHGTATGTELLKNLILPGIGSFTILDNKTVESADVGSNFFLEMSNVNQSRAQAVTQHLKELNSDVEGFHVEEDIYSLIEHRPEFFKQFSVVIASEVPEKYVIKLSEFCWGEDIALVVVRSFGYMGYFRIAVPEHTVIEAHSENIVDLRIDCPFPALQEYFKSFELESMNNMDHGNVPYVVVLLQALEKWKSEHDGKIPSSYAEKNELKKLIRQMSRSYDEENFEEAINMVLRVCNETGIPAGVQTLFASSACNEITNQSSDFWILVRALKEFVNNEGNGLLPVSATLPDMKSDTESYITLQNIYRQKAREDLLALKHRLENLLTSVNRSADSIAEEQIEVFCKNAAFLKAFQYRSLIEEYQNNPNTKQIRKWLEDETGNLPFYVIVRAVDRFYESYKRYPGQEDDTVEDDIKLLKESTASLLNEWGLSLDSISENDIHEVCRTGLAELPSVAALLGGIVSQEVIKLITRQYVPLSNTCVYNGIKATISTYEL</sequence>
<dbReference type="InterPro" id="IPR000594">
    <property type="entry name" value="ThiF_NAD_FAD-bd"/>
</dbReference>
<proteinExistence type="inferred from homology"/>
<dbReference type="InterPro" id="IPR035985">
    <property type="entry name" value="Ubiquitin-activating_enz"/>
</dbReference>
<dbReference type="CDD" id="cd01493">
    <property type="entry name" value="APPBP1_RUB"/>
    <property type="match status" value="1"/>
</dbReference>
<comment type="function">
    <text evidence="4">Regulatory subunit of the dimeric UBA3-ULA1 E1 enzyme.</text>
</comment>
<evidence type="ECO:0000256" key="1">
    <source>
        <dbReference type="ARBA" id="ARBA00005032"/>
    </source>
</evidence>
<comment type="similarity">
    <text evidence="2 4">Belongs to the ubiquitin-activating E1 family. ULA1 subfamily.</text>
</comment>
<dbReference type="InterPro" id="IPR045886">
    <property type="entry name" value="ThiF/MoeB/HesA"/>
</dbReference>
<evidence type="ECO:0000313" key="7">
    <source>
        <dbReference type="Proteomes" id="UP001479436"/>
    </source>
</evidence>
<evidence type="ECO:0000256" key="3">
    <source>
        <dbReference type="ARBA" id="ARBA00022786"/>
    </source>
</evidence>
<dbReference type="SUPFAM" id="SSF69572">
    <property type="entry name" value="Activating enzymes of the ubiquitin-like proteins"/>
    <property type="match status" value="1"/>
</dbReference>
<protein>
    <recommendedName>
        <fullName evidence="4">NEDD8-activating enzyme E1 regulatory subunit</fullName>
    </recommendedName>
</protein>
<name>A0ABR2VY10_9FUNG</name>
<dbReference type="Proteomes" id="UP001479436">
    <property type="component" value="Unassembled WGS sequence"/>
</dbReference>
<comment type="pathway">
    <text evidence="1 4">Protein modification; protein neddylation.</text>
</comment>
<evidence type="ECO:0000256" key="4">
    <source>
        <dbReference type="PIRNR" id="PIRNR039099"/>
    </source>
</evidence>